<proteinExistence type="predicted"/>
<dbReference type="Proteomes" id="UP000077202">
    <property type="component" value="Unassembled WGS sequence"/>
</dbReference>
<organism evidence="1 2">
    <name type="scientific">Marchantia polymorpha subsp. ruderalis</name>
    <dbReference type="NCBI Taxonomy" id="1480154"/>
    <lineage>
        <taxon>Eukaryota</taxon>
        <taxon>Viridiplantae</taxon>
        <taxon>Streptophyta</taxon>
        <taxon>Embryophyta</taxon>
        <taxon>Marchantiophyta</taxon>
        <taxon>Marchantiopsida</taxon>
        <taxon>Marchantiidae</taxon>
        <taxon>Marchantiales</taxon>
        <taxon>Marchantiaceae</taxon>
        <taxon>Marchantia</taxon>
    </lineage>
</organism>
<protein>
    <submittedName>
        <fullName evidence="1">Uncharacterized protein</fullName>
    </submittedName>
</protein>
<dbReference type="AlphaFoldDB" id="A0A176W8N0"/>
<evidence type="ECO:0000313" key="2">
    <source>
        <dbReference type="Proteomes" id="UP000077202"/>
    </source>
</evidence>
<dbReference type="EMBL" id="LVLJ01001564">
    <property type="protein sequence ID" value="OAE29003.1"/>
    <property type="molecule type" value="Genomic_DNA"/>
</dbReference>
<comment type="caution">
    <text evidence="1">The sequence shown here is derived from an EMBL/GenBank/DDBJ whole genome shotgun (WGS) entry which is preliminary data.</text>
</comment>
<reference evidence="1" key="1">
    <citation type="submission" date="2016-03" db="EMBL/GenBank/DDBJ databases">
        <title>Mechanisms controlling the formation of the plant cell surface in tip-growing cells are functionally conserved among land plants.</title>
        <authorList>
            <person name="Honkanen S."/>
            <person name="Jones V.A."/>
            <person name="Morieri G."/>
            <person name="Champion C."/>
            <person name="Hetherington A.J."/>
            <person name="Kelly S."/>
            <person name="Saint-Marcoux D."/>
            <person name="Proust H."/>
            <person name="Prescott H."/>
            <person name="Dolan L."/>
        </authorList>
    </citation>
    <scope>NUCLEOTIDE SEQUENCE [LARGE SCALE GENOMIC DNA]</scope>
    <source>
        <tissue evidence="1">Whole gametophyte</tissue>
    </source>
</reference>
<evidence type="ECO:0000313" key="1">
    <source>
        <dbReference type="EMBL" id="OAE29003.1"/>
    </source>
</evidence>
<sequence>MLQERIWSERPGWAIWKENNEISGSSFLRCWVKPNIVNGVPLASRVSIVGLSALTVNTSCQLLSTRVNPRGQTPDSTAVVCGKQSQVKDGTFVLTPWRQDAKEGNRTLALSHADAIPPRLHFSVVAGFQETPRVG</sequence>
<name>A0A176W8N0_MARPO</name>
<keyword evidence="2" id="KW-1185">Reference proteome</keyword>
<accession>A0A176W8N0</accession>
<gene>
    <name evidence="1" type="ORF">AXG93_3036s1300</name>
</gene>